<comment type="caution">
    <text evidence="8">The sequence shown here is derived from an EMBL/GenBank/DDBJ whole genome shotgun (WGS) entry which is preliminary data.</text>
</comment>
<comment type="cofactor">
    <cofactor evidence="6">
        <name>Zn(2+)</name>
        <dbReference type="ChEBI" id="CHEBI:29105"/>
    </cofactor>
    <text evidence="6">Binds 1 zinc ion.</text>
</comment>
<comment type="function">
    <text evidence="6">Has oligopeptidase activity and degrades a variety of small bioactive peptides.</text>
</comment>
<name>A0A9X3JFB4_9LACT</name>
<evidence type="ECO:0000256" key="5">
    <source>
        <dbReference type="ARBA" id="ARBA00023049"/>
    </source>
</evidence>
<dbReference type="GO" id="GO:0006508">
    <property type="term" value="P:proteolysis"/>
    <property type="evidence" value="ECO:0007669"/>
    <property type="project" value="UniProtKB-KW"/>
</dbReference>
<accession>A0A9X3JFB4</accession>
<reference evidence="8" key="1">
    <citation type="submission" date="2022-12" db="EMBL/GenBank/DDBJ databases">
        <title>Description and comparative metabolic analysis of Aerococcus sp. nov., isolated from the feces of a pig.</title>
        <authorList>
            <person name="Chang Y.-H."/>
        </authorList>
    </citation>
    <scope>NUCLEOTIDE SEQUENCE</scope>
    <source>
        <strain evidence="8">YH-aer222</strain>
    </source>
</reference>
<dbReference type="InterPro" id="IPR004438">
    <property type="entry name" value="Peptidase_M3B"/>
</dbReference>
<dbReference type="GO" id="GO:0046872">
    <property type="term" value="F:metal ion binding"/>
    <property type="evidence" value="ECO:0007669"/>
    <property type="project" value="UniProtKB-UniRule"/>
</dbReference>
<sequence>MLNNSFPTRNTVNKSETWDISAIFTSEEDFKEAIKQLEGDSENFANKYKKCFDDPKKIVEALYVLQDITILSSQISHYGFLPVETDRTDSDLAANLHIATQAVNRAQQKLLFFTNALLELSDKELDTIVTVSADLDLFIEEIKRQKAISLGGQVENALLAFQESFDQPYTIYNQAKLADLEFPDFTVKGKSYPLSFVLYEDFYMYSEDTDLRRAAFDVFSQTLSQAKHTMAATYYAQVCQDKAMATLRGFDSVIDYLLYQQGVSRDLYDRQIDGLMTGLAPVMQKYVHHIKEVRGLEQMTFADLKIDLDPDFNQAIYFSEAKDYIQGACQIMGPDYFQRIAPAFSESWVDYAQNKGKSTGGFCTQAAQVHPYILMSWTGLLSDVYTLIHELGHAGQMIAAEENNYYLSSEPSLYLIEAPSTFNELLLTNYLLNLADDVRSKRYAKSKMLTNTYFHNFVTHLLEAAYQREVYRLIDAGKGFSADTLSEIKQKVLTDFWGEEVVMTLGAELTWMRQPHYYMGLYSYTYSAGLTIATQAFLNIKAQKESAVTNWLEFLKLGRMPINQAVQVAGIDISDDSALQNSITFLDQTVDDIIAYSQKLGE</sequence>
<dbReference type="Gene3D" id="1.10.1370.20">
    <property type="entry name" value="Oligoendopeptidase f, C-terminal domain"/>
    <property type="match status" value="1"/>
</dbReference>
<keyword evidence="5 6" id="KW-0482">Metalloprotease</keyword>
<evidence type="ECO:0000256" key="3">
    <source>
        <dbReference type="ARBA" id="ARBA00022801"/>
    </source>
</evidence>
<keyword evidence="3 6" id="KW-0378">Hydrolase</keyword>
<evidence type="ECO:0000259" key="7">
    <source>
        <dbReference type="Pfam" id="PF01432"/>
    </source>
</evidence>
<dbReference type="Proteomes" id="UP001146670">
    <property type="component" value="Unassembled WGS sequence"/>
</dbReference>
<evidence type="ECO:0000256" key="4">
    <source>
        <dbReference type="ARBA" id="ARBA00022833"/>
    </source>
</evidence>
<evidence type="ECO:0000256" key="6">
    <source>
        <dbReference type="RuleBase" id="RU368091"/>
    </source>
</evidence>
<dbReference type="RefSeq" id="WP_268752706.1">
    <property type="nucleotide sequence ID" value="NZ_JAPRFQ010000004.1"/>
</dbReference>
<dbReference type="AlphaFoldDB" id="A0A9X3JFB4"/>
<evidence type="ECO:0000256" key="1">
    <source>
        <dbReference type="ARBA" id="ARBA00022670"/>
    </source>
</evidence>
<organism evidence="8 9">
    <name type="scientific">Aerococcus kribbianus</name>
    <dbReference type="NCBI Taxonomy" id="2999064"/>
    <lineage>
        <taxon>Bacteria</taxon>
        <taxon>Bacillati</taxon>
        <taxon>Bacillota</taxon>
        <taxon>Bacilli</taxon>
        <taxon>Lactobacillales</taxon>
        <taxon>Aerococcaceae</taxon>
        <taxon>Aerococcus</taxon>
    </lineage>
</organism>
<dbReference type="Pfam" id="PF01432">
    <property type="entry name" value="Peptidase_M3"/>
    <property type="match status" value="1"/>
</dbReference>
<keyword evidence="9" id="KW-1185">Reference proteome</keyword>
<feature type="domain" description="Peptidase M3A/M3B catalytic" evidence="7">
    <location>
        <begin position="202"/>
        <end position="582"/>
    </location>
</feature>
<dbReference type="CDD" id="cd09609">
    <property type="entry name" value="M3B_PepF"/>
    <property type="match status" value="1"/>
</dbReference>
<dbReference type="EC" id="3.4.24.-" evidence="6"/>
<dbReference type="GO" id="GO:0004222">
    <property type="term" value="F:metalloendopeptidase activity"/>
    <property type="evidence" value="ECO:0007669"/>
    <property type="project" value="UniProtKB-UniRule"/>
</dbReference>
<comment type="similarity">
    <text evidence="6">Belongs to the peptidase M3B family.</text>
</comment>
<evidence type="ECO:0000313" key="9">
    <source>
        <dbReference type="Proteomes" id="UP001146670"/>
    </source>
</evidence>
<dbReference type="InterPro" id="IPR034009">
    <property type="entry name" value="M3B_PepF_4"/>
</dbReference>
<dbReference type="InterPro" id="IPR042088">
    <property type="entry name" value="OligoPept_F_C"/>
</dbReference>
<keyword evidence="2 6" id="KW-0479">Metal-binding</keyword>
<dbReference type="InterPro" id="IPR001567">
    <property type="entry name" value="Pept_M3A_M3B_dom"/>
</dbReference>
<dbReference type="Gene3D" id="1.20.140.70">
    <property type="entry name" value="Oligopeptidase f, N-terminal domain"/>
    <property type="match status" value="1"/>
</dbReference>
<dbReference type="SUPFAM" id="SSF55486">
    <property type="entry name" value="Metalloproteases ('zincins'), catalytic domain"/>
    <property type="match status" value="1"/>
</dbReference>
<proteinExistence type="inferred from homology"/>
<protein>
    <recommendedName>
        <fullName evidence="6">Oligopeptidase F</fullName>
        <ecNumber evidence="6">3.4.24.-</ecNumber>
    </recommendedName>
</protein>
<dbReference type="EMBL" id="JAPRFR010000004">
    <property type="protein sequence ID" value="MCZ0726342.1"/>
    <property type="molecule type" value="Genomic_DNA"/>
</dbReference>
<keyword evidence="4 6" id="KW-0862">Zinc</keyword>
<dbReference type="NCBIfam" id="TIGR00181">
    <property type="entry name" value="pepF"/>
    <property type="match status" value="1"/>
</dbReference>
<gene>
    <name evidence="8" type="primary">pepF</name>
    <name evidence="8" type="ORF">OW157_07220</name>
</gene>
<evidence type="ECO:0000256" key="2">
    <source>
        <dbReference type="ARBA" id="ARBA00022723"/>
    </source>
</evidence>
<evidence type="ECO:0000313" key="8">
    <source>
        <dbReference type="EMBL" id="MCZ0726342.1"/>
    </source>
</evidence>
<keyword evidence="1 6" id="KW-0645">Protease</keyword>